<reference evidence="2 3" key="1">
    <citation type="submission" date="2024-02" db="EMBL/GenBank/DDBJ databases">
        <title>A chromosome-level genome assembly of Drosophila madeirensis, a fruit fly species endemic to Madeira island.</title>
        <authorList>
            <person name="Tomihara K."/>
            <person name="Llopart A."/>
            <person name="Yamamoto D."/>
        </authorList>
    </citation>
    <scope>NUCLEOTIDE SEQUENCE [LARGE SCALE GENOMIC DNA]</scope>
    <source>
        <strain evidence="2 3">RF1</strain>
    </source>
</reference>
<dbReference type="PANTHER" id="PTHR31965">
    <property type="entry name" value="TRANSMEMBRANE PROTEIN 42"/>
    <property type="match status" value="1"/>
</dbReference>
<proteinExistence type="predicted"/>
<keyword evidence="1" id="KW-1133">Transmembrane helix</keyword>
<dbReference type="PANTHER" id="PTHR31965:SF1">
    <property type="entry name" value="TRANSMEMBRANE PROTEIN 42"/>
    <property type="match status" value="1"/>
</dbReference>
<organism evidence="2 3">
    <name type="scientific">Drosophila madeirensis</name>
    <name type="common">Fruit fly</name>
    <dbReference type="NCBI Taxonomy" id="30013"/>
    <lineage>
        <taxon>Eukaryota</taxon>
        <taxon>Metazoa</taxon>
        <taxon>Ecdysozoa</taxon>
        <taxon>Arthropoda</taxon>
        <taxon>Hexapoda</taxon>
        <taxon>Insecta</taxon>
        <taxon>Pterygota</taxon>
        <taxon>Neoptera</taxon>
        <taxon>Endopterygota</taxon>
        <taxon>Diptera</taxon>
        <taxon>Brachycera</taxon>
        <taxon>Muscomorpha</taxon>
        <taxon>Ephydroidea</taxon>
        <taxon>Drosophilidae</taxon>
        <taxon>Drosophila</taxon>
        <taxon>Sophophora</taxon>
    </lineage>
</organism>
<evidence type="ECO:0000313" key="3">
    <source>
        <dbReference type="Proteomes" id="UP001500889"/>
    </source>
</evidence>
<protein>
    <recommendedName>
        <fullName evidence="4">EamA domain-containing protein</fullName>
    </recommendedName>
</protein>
<evidence type="ECO:0000256" key="1">
    <source>
        <dbReference type="SAM" id="Phobius"/>
    </source>
</evidence>
<dbReference type="EMBL" id="AP029265">
    <property type="protein sequence ID" value="BFF97536.1"/>
    <property type="molecule type" value="Genomic_DNA"/>
</dbReference>
<keyword evidence="3" id="KW-1185">Reference proteome</keyword>
<evidence type="ECO:0008006" key="4">
    <source>
        <dbReference type="Google" id="ProtNLM"/>
    </source>
</evidence>
<keyword evidence="1" id="KW-0472">Membrane</keyword>
<dbReference type="Proteomes" id="UP001500889">
    <property type="component" value="Chromosome J"/>
</dbReference>
<dbReference type="SUPFAM" id="SSF103481">
    <property type="entry name" value="Multidrug resistance efflux transporter EmrE"/>
    <property type="match status" value="1"/>
</dbReference>
<dbReference type="Gene3D" id="1.10.3730.20">
    <property type="match status" value="1"/>
</dbReference>
<dbReference type="AlphaFoldDB" id="A0AAU9FPY6"/>
<dbReference type="InterPro" id="IPR039632">
    <property type="entry name" value="TMEM42"/>
</dbReference>
<feature type="transmembrane region" description="Helical" evidence="1">
    <location>
        <begin position="89"/>
        <end position="109"/>
    </location>
</feature>
<keyword evidence="1" id="KW-0812">Transmembrane</keyword>
<feature type="transmembrane region" description="Helical" evidence="1">
    <location>
        <begin position="56"/>
        <end position="77"/>
    </location>
</feature>
<dbReference type="InterPro" id="IPR037185">
    <property type="entry name" value="EmrE-like"/>
</dbReference>
<accession>A0AAU9FPY6</accession>
<name>A0AAU9FPY6_DROMD</name>
<gene>
    <name evidence="2" type="ORF">DMAD_05925</name>
</gene>
<feature type="transmembrane region" description="Helical" evidence="1">
    <location>
        <begin position="115"/>
        <end position="132"/>
    </location>
</feature>
<evidence type="ECO:0000313" key="2">
    <source>
        <dbReference type="EMBL" id="BFF97536.1"/>
    </source>
</evidence>
<sequence>MDSLANYRYSLVAGACAAGGSFFGKLPSHLSAQKLLYFPDSGGANFSDSPYLEFGLLRLLPLVLMVFCNVCNLRCFLKALQMTEQTLTCVVLTAASNYVLSFILGVLVYQEPLTALSGIGITLILAGLWFLCDAGAGEISKKEPEKES</sequence>